<reference evidence="2" key="1">
    <citation type="submission" date="2013-02" db="EMBL/GenBank/DDBJ databases">
        <authorList>
            <consortium name="The Broad Institute Genome Sequencing Platform"/>
            <person name="Cuomo C."/>
            <person name="Becnel J."/>
            <person name="Sanscrainte N."/>
            <person name="Walker B."/>
            <person name="Young S.K."/>
            <person name="Zeng Q."/>
            <person name="Gargeya S."/>
            <person name="Fitzgerald M."/>
            <person name="Haas B."/>
            <person name="Abouelleil A."/>
            <person name="Alvarado L."/>
            <person name="Arachchi H.M."/>
            <person name="Berlin A.M."/>
            <person name="Chapman S.B."/>
            <person name="Dewar J."/>
            <person name="Goldberg J."/>
            <person name="Griggs A."/>
            <person name="Gujja S."/>
            <person name="Hansen M."/>
            <person name="Howarth C."/>
            <person name="Imamovic A."/>
            <person name="Larimer J."/>
            <person name="McCowan C."/>
            <person name="Murphy C."/>
            <person name="Neiman D."/>
            <person name="Pearson M."/>
            <person name="Priest M."/>
            <person name="Roberts A."/>
            <person name="Saif S."/>
            <person name="Shea T."/>
            <person name="Sisk P."/>
            <person name="Sykes S."/>
            <person name="Wortman J."/>
            <person name="Nusbaum C."/>
            <person name="Birren B."/>
        </authorList>
    </citation>
    <scope>NUCLEOTIDE SEQUENCE [LARGE SCALE GENOMIC DNA]</scope>
    <source>
        <strain evidence="2">PRA339</strain>
    </source>
</reference>
<gene>
    <name evidence="1" type="ORF">H312_01304</name>
</gene>
<evidence type="ECO:0000313" key="1">
    <source>
        <dbReference type="EMBL" id="KCZ81308.1"/>
    </source>
</evidence>
<dbReference type="VEuPathDB" id="MicrosporidiaDB:H312_01304"/>
<name>A0A059F1Y8_9MICR</name>
<dbReference type="AlphaFoldDB" id="A0A059F1Y8"/>
<organism evidence="1 2">
    <name type="scientific">Anncaliia algerae PRA339</name>
    <dbReference type="NCBI Taxonomy" id="1288291"/>
    <lineage>
        <taxon>Eukaryota</taxon>
        <taxon>Fungi</taxon>
        <taxon>Fungi incertae sedis</taxon>
        <taxon>Microsporidia</taxon>
        <taxon>Tubulinosematoidea</taxon>
        <taxon>Tubulinosematidae</taxon>
        <taxon>Anncaliia</taxon>
    </lineage>
</organism>
<evidence type="ECO:0000313" key="2">
    <source>
        <dbReference type="Proteomes" id="UP000030655"/>
    </source>
</evidence>
<accession>A0A059F1Y8</accession>
<dbReference type="EMBL" id="KK365145">
    <property type="protein sequence ID" value="KCZ81308.1"/>
    <property type="molecule type" value="Genomic_DNA"/>
</dbReference>
<dbReference type="Proteomes" id="UP000030655">
    <property type="component" value="Unassembled WGS sequence"/>
</dbReference>
<keyword evidence="2" id="KW-1185">Reference proteome</keyword>
<reference evidence="1 2" key="2">
    <citation type="submission" date="2014-03" db="EMBL/GenBank/DDBJ databases">
        <title>The Genome Sequence of Anncaliia algerae insect isolate PRA339.</title>
        <authorList>
            <consortium name="The Broad Institute Genome Sequencing Platform"/>
            <consortium name="The Broad Institute Genome Sequencing Center for Infectious Disease"/>
            <person name="Cuomo C."/>
            <person name="Becnel J."/>
            <person name="Sanscrainte N."/>
            <person name="Walker B."/>
            <person name="Young S.K."/>
            <person name="Zeng Q."/>
            <person name="Gargeya S."/>
            <person name="Fitzgerald M."/>
            <person name="Haas B."/>
            <person name="Abouelleil A."/>
            <person name="Alvarado L."/>
            <person name="Arachchi H.M."/>
            <person name="Berlin A.M."/>
            <person name="Chapman S.B."/>
            <person name="Dewar J."/>
            <person name="Goldberg J."/>
            <person name="Griggs A."/>
            <person name="Gujja S."/>
            <person name="Hansen M."/>
            <person name="Howarth C."/>
            <person name="Imamovic A."/>
            <person name="Larimer J."/>
            <person name="McCowan C."/>
            <person name="Murphy C."/>
            <person name="Neiman D."/>
            <person name="Pearson M."/>
            <person name="Priest M."/>
            <person name="Roberts A."/>
            <person name="Saif S."/>
            <person name="Shea T."/>
            <person name="Sisk P."/>
            <person name="Sykes S."/>
            <person name="Wortman J."/>
            <person name="Nusbaum C."/>
            <person name="Birren B."/>
        </authorList>
    </citation>
    <scope>NUCLEOTIDE SEQUENCE [LARGE SCALE GENOMIC DNA]</scope>
    <source>
        <strain evidence="1 2">PRA339</strain>
    </source>
</reference>
<protein>
    <submittedName>
        <fullName evidence="1">Uncharacterized protein</fullName>
    </submittedName>
</protein>
<sequence length="169" mass="19780">TLTSSSSVLLEMVKLIVAEQLELTSDNFNFKIKYLNTLRTKAPFVLNYCIIENNINKYFIHFLICDIKNSLESTFSNVISFSNNFIYPEKLIVFLNKCDKEYLLDISVEQMNAPFFNDKYTLRSFVIKQKKDILLFGGKRLIQLDESILINEKFKEDNSFLSLAIFKQK</sequence>
<dbReference type="OrthoDB" id="10320579at2759"/>
<dbReference type="HOGENOM" id="CLU_1582315_0_0_1"/>
<feature type="non-terminal residue" evidence="1">
    <location>
        <position position="1"/>
    </location>
</feature>
<proteinExistence type="predicted"/>